<keyword evidence="1" id="KW-1133">Transmembrane helix</keyword>
<evidence type="ECO:0000259" key="2">
    <source>
        <dbReference type="PROSITE" id="PS50125"/>
    </source>
</evidence>
<dbReference type="Pfam" id="PF00211">
    <property type="entry name" value="Guanylate_cyc"/>
    <property type="match status" value="1"/>
</dbReference>
<sequence length="406" mass="44148">MLLFIVILGVLVWLAFQQIAQKIYLEQAQARADLITETVENALPTQWKAFLANTATPSDLAALDKVFQEEALRRKLTSLRVFDPSGAVIYDSKGAKTPAHKTSAALSKIIAGGGASASHIDLPSGDHFELYVPHRDESGALLIVFELFEPASYSNELLIRTAVPAIAVPAILLLGLLWILRVLVLRAQGDIDRRTSAIAELSHRLETFVSSSALDAAKAAHGADGIASKNITCTLFHSDVRDFTSLAETNSPQDVVSFLNDLMTVQVEIVAKHGGDVDKMIGDALLVRFEGPERERRAISAARDILNEARLKRLARGVGVGIYSGEVISGAIGPRSRRDFTVIGDSVNIAARLCSNARKNELIVDTQTAARADIRDFGPPDKLAVKGRNEPLTVHRWTARQPDRPR</sequence>
<dbReference type="SUPFAM" id="SSF55073">
    <property type="entry name" value="Nucleotide cyclase"/>
    <property type="match status" value="1"/>
</dbReference>
<dbReference type="InterPro" id="IPR029787">
    <property type="entry name" value="Nucleotide_cyclase"/>
</dbReference>
<keyword evidence="1" id="KW-0812">Transmembrane</keyword>
<evidence type="ECO:0000313" key="4">
    <source>
        <dbReference type="Proteomes" id="UP000295304"/>
    </source>
</evidence>
<protein>
    <submittedName>
        <fullName evidence="3">Class 3 adenylate cyclase</fullName>
    </submittedName>
</protein>
<name>A0A4R3JG71_9PROT</name>
<accession>A0A4R3JG71</accession>
<evidence type="ECO:0000313" key="3">
    <source>
        <dbReference type="EMBL" id="TCS64914.1"/>
    </source>
</evidence>
<dbReference type="InterPro" id="IPR001054">
    <property type="entry name" value="A/G_cyclase"/>
</dbReference>
<feature type="transmembrane region" description="Helical" evidence="1">
    <location>
        <begin position="162"/>
        <end position="184"/>
    </location>
</feature>
<gene>
    <name evidence="3" type="ORF">EDD55_101245</name>
</gene>
<keyword evidence="4" id="KW-1185">Reference proteome</keyword>
<dbReference type="GO" id="GO:0035556">
    <property type="term" value="P:intracellular signal transduction"/>
    <property type="evidence" value="ECO:0007669"/>
    <property type="project" value="InterPro"/>
</dbReference>
<comment type="caution">
    <text evidence="3">The sequence shown here is derived from an EMBL/GenBank/DDBJ whole genome shotgun (WGS) entry which is preliminary data.</text>
</comment>
<organism evidence="3 4">
    <name type="scientific">Varunaivibrio sulfuroxidans</name>
    <dbReference type="NCBI Taxonomy" id="1773489"/>
    <lineage>
        <taxon>Bacteria</taxon>
        <taxon>Pseudomonadati</taxon>
        <taxon>Pseudomonadota</taxon>
        <taxon>Alphaproteobacteria</taxon>
        <taxon>Rhodospirillales</taxon>
        <taxon>Magnetovibrionaceae</taxon>
        <taxon>Varunaivibrio</taxon>
    </lineage>
</organism>
<evidence type="ECO:0000256" key="1">
    <source>
        <dbReference type="SAM" id="Phobius"/>
    </source>
</evidence>
<keyword evidence="1" id="KW-0472">Membrane</keyword>
<feature type="domain" description="Guanylate cyclase" evidence="2">
    <location>
        <begin position="234"/>
        <end position="354"/>
    </location>
</feature>
<dbReference type="SMART" id="SM00044">
    <property type="entry name" value="CYCc"/>
    <property type="match status" value="1"/>
</dbReference>
<dbReference type="EMBL" id="SLZW01000001">
    <property type="protein sequence ID" value="TCS64914.1"/>
    <property type="molecule type" value="Genomic_DNA"/>
</dbReference>
<dbReference type="PROSITE" id="PS50125">
    <property type="entry name" value="GUANYLATE_CYCLASE_2"/>
    <property type="match status" value="1"/>
</dbReference>
<dbReference type="CDD" id="cd07302">
    <property type="entry name" value="CHD"/>
    <property type="match status" value="1"/>
</dbReference>
<dbReference type="Gene3D" id="3.30.70.1230">
    <property type="entry name" value="Nucleotide cyclase"/>
    <property type="match status" value="1"/>
</dbReference>
<dbReference type="InterPro" id="IPR050697">
    <property type="entry name" value="Adenylyl/Guanylyl_Cyclase_3/4"/>
</dbReference>
<dbReference type="GO" id="GO:0004016">
    <property type="term" value="F:adenylate cyclase activity"/>
    <property type="evidence" value="ECO:0007669"/>
    <property type="project" value="UniProtKB-ARBA"/>
</dbReference>
<dbReference type="RefSeq" id="WP_165886198.1">
    <property type="nucleotide sequence ID" value="NZ_CP119676.1"/>
</dbReference>
<dbReference type="PANTHER" id="PTHR43081">
    <property type="entry name" value="ADENYLATE CYCLASE, TERMINAL-DIFFERENTIATION SPECIFIC-RELATED"/>
    <property type="match status" value="1"/>
</dbReference>
<dbReference type="AlphaFoldDB" id="A0A4R3JG71"/>
<dbReference type="PANTHER" id="PTHR43081:SF1">
    <property type="entry name" value="ADENYLATE CYCLASE, TERMINAL-DIFFERENTIATION SPECIFIC"/>
    <property type="match status" value="1"/>
</dbReference>
<proteinExistence type="predicted"/>
<dbReference type="Proteomes" id="UP000295304">
    <property type="component" value="Unassembled WGS sequence"/>
</dbReference>
<dbReference type="GO" id="GO:0009190">
    <property type="term" value="P:cyclic nucleotide biosynthetic process"/>
    <property type="evidence" value="ECO:0007669"/>
    <property type="project" value="InterPro"/>
</dbReference>
<reference evidence="3 4" key="1">
    <citation type="submission" date="2019-03" db="EMBL/GenBank/DDBJ databases">
        <title>Genomic Encyclopedia of Type Strains, Phase IV (KMG-IV): sequencing the most valuable type-strain genomes for metagenomic binning, comparative biology and taxonomic classification.</title>
        <authorList>
            <person name="Goeker M."/>
        </authorList>
    </citation>
    <scope>NUCLEOTIDE SEQUENCE [LARGE SCALE GENOMIC DNA]</scope>
    <source>
        <strain evidence="3 4">DSM 101688</strain>
    </source>
</reference>